<keyword evidence="1" id="KW-0472">Membrane</keyword>
<protein>
    <submittedName>
        <fullName evidence="3">DUF4342 domain-containing protein</fullName>
    </submittedName>
</protein>
<feature type="transmembrane region" description="Helical" evidence="1">
    <location>
        <begin position="53"/>
        <end position="77"/>
    </location>
</feature>
<evidence type="ECO:0000256" key="1">
    <source>
        <dbReference type="SAM" id="Phobius"/>
    </source>
</evidence>
<keyword evidence="1" id="KW-0812">Transmembrane</keyword>
<keyword evidence="1" id="KW-1133">Transmembrane helix</keyword>
<evidence type="ECO:0000259" key="2">
    <source>
        <dbReference type="Pfam" id="PF14242"/>
    </source>
</evidence>
<keyword evidence="4" id="KW-1185">Reference proteome</keyword>
<evidence type="ECO:0000313" key="3">
    <source>
        <dbReference type="EMBL" id="MBC6445883.1"/>
    </source>
</evidence>
<dbReference type="EMBL" id="JABVED010000001">
    <property type="protein sequence ID" value="MBC6445883.1"/>
    <property type="molecule type" value="Genomic_DNA"/>
</dbReference>
<comment type="caution">
    <text evidence="3">The sequence shown here is derived from an EMBL/GenBank/DDBJ whole genome shotgun (WGS) entry which is preliminary data.</text>
</comment>
<evidence type="ECO:0000313" key="4">
    <source>
        <dbReference type="Proteomes" id="UP000734823"/>
    </source>
</evidence>
<gene>
    <name evidence="3" type="ORF">GPZ80_01695</name>
</gene>
<name>A0ABR7L036_9PSEU</name>
<proteinExistence type="predicted"/>
<sequence>MTLDQEVDNDRRAAVLLSGQTWLDDAKRLVHQGNVRRIVVRNSHGETVAKLPVTAGVVAAVVAPAATALGALAALAVHCTIKVERPASPTTDGPGTEPEDQS</sequence>
<dbReference type="Pfam" id="PF14242">
    <property type="entry name" value="DUF4342"/>
    <property type="match status" value="1"/>
</dbReference>
<dbReference type="InterPro" id="IPR025642">
    <property type="entry name" value="DUF4342"/>
</dbReference>
<feature type="domain" description="DUF4342" evidence="2">
    <location>
        <begin position="17"/>
        <end position="85"/>
    </location>
</feature>
<dbReference type="RefSeq" id="WP_187217946.1">
    <property type="nucleotide sequence ID" value="NZ_JABVED010000001.1"/>
</dbReference>
<accession>A0ABR7L036</accession>
<dbReference type="Proteomes" id="UP000734823">
    <property type="component" value="Unassembled WGS sequence"/>
</dbReference>
<reference evidence="3 4" key="1">
    <citation type="submission" date="2020-06" db="EMBL/GenBank/DDBJ databases">
        <title>Actinokineospora xiongansis sp. nov., isolated from soil of Baiyangdian.</title>
        <authorList>
            <person name="Zhang X."/>
        </authorList>
    </citation>
    <scope>NUCLEOTIDE SEQUENCE [LARGE SCALE GENOMIC DNA]</scope>
    <source>
        <strain evidence="3 4">HBU206404</strain>
    </source>
</reference>
<organism evidence="3 4">
    <name type="scientific">Actinokineospora xionganensis</name>
    <dbReference type="NCBI Taxonomy" id="2684470"/>
    <lineage>
        <taxon>Bacteria</taxon>
        <taxon>Bacillati</taxon>
        <taxon>Actinomycetota</taxon>
        <taxon>Actinomycetes</taxon>
        <taxon>Pseudonocardiales</taxon>
        <taxon>Pseudonocardiaceae</taxon>
        <taxon>Actinokineospora</taxon>
    </lineage>
</organism>